<dbReference type="InterPro" id="IPR012337">
    <property type="entry name" value="RNaseH-like_sf"/>
</dbReference>
<proteinExistence type="predicted"/>
<feature type="domain" description="Integrase catalytic" evidence="2">
    <location>
        <begin position="45"/>
        <end position="138"/>
    </location>
</feature>
<evidence type="ECO:0000313" key="4">
    <source>
        <dbReference type="Proteomes" id="UP001454036"/>
    </source>
</evidence>
<organism evidence="3 4">
    <name type="scientific">Lithospermum erythrorhizon</name>
    <name type="common">Purple gromwell</name>
    <name type="synonym">Lithospermum officinale var. erythrorhizon</name>
    <dbReference type="NCBI Taxonomy" id="34254"/>
    <lineage>
        <taxon>Eukaryota</taxon>
        <taxon>Viridiplantae</taxon>
        <taxon>Streptophyta</taxon>
        <taxon>Embryophyta</taxon>
        <taxon>Tracheophyta</taxon>
        <taxon>Spermatophyta</taxon>
        <taxon>Magnoliopsida</taxon>
        <taxon>eudicotyledons</taxon>
        <taxon>Gunneridae</taxon>
        <taxon>Pentapetalae</taxon>
        <taxon>asterids</taxon>
        <taxon>lamiids</taxon>
        <taxon>Boraginales</taxon>
        <taxon>Boraginaceae</taxon>
        <taxon>Boraginoideae</taxon>
        <taxon>Lithospermeae</taxon>
        <taxon>Lithospermum</taxon>
    </lineage>
</organism>
<dbReference type="SUPFAM" id="SSF53098">
    <property type="entry name" value="Ribonuclease H-like"/>
    <property type="match status" value="1"/>
</dbReference>
<accession>A0AAV3QI21</accession>
<dbReference type="AlphaFoldDB" id="A0AAV3QI21"/>
<reference evidence="3 4" key="1">
    <citation type="submission" date="2024-01" db="EMBL/GenBank/DDBJ databases">
        <title>The complete chloroplast genome sequence of Lithospermum erythrorhizon: insights into the phylogenetic relationship among Boraginaceae species and the maternal lineages of purple gromwells.</title>
        <authorList>
            <person name="Okada T."/>
            <person name="Watanabe K."/>
        </authorList>
    </citation>
    <scope>NUCLEOTIDE SEQUENCE [LARGE SCALE GENOMIC DNA]</scope>
</reference>
<keyword evidence="4" id="KW-1185">Reference proteome</keyword>
<feature type="region of interest" description="Disordered" evidence="1">
    <location>
        <begin position="13"/>
        <end position="34"/>
    </location>
</feature>
<dbReference type="PANTHER" id="PTHR48475">
    <property type="entry name" value="RIBONUCLEASE H"/>
    <property type="match status" value="1"/>
</dbReference>
<dbReference type="GO" id="GO:0003676">
    <property type="term" value="F:nucleic acid binding"/>
    <property type="evidence" value="ECO:0007669"/>
    <property type="project" value="InterPro"/>
</dbReference>
<dbReference type="InterPro" id="IPR001584">
    <property type="entry name" value="Integrase_cat-core"/>
</dbReference>
<dbReference type="PROSITE" id="PS50994">
    <property type="entry name" value="INTEGRASE"/>
    <property type="match status" value="1"/>
</dbReference>
<evidence type="ECO:0000313" key="3">
    <source>
        <dbReference type="EMBL" id="GAA0161802.1"/>
    </source>
</evidence>
<feature type="compositionally biased region" description="Polar residues" evidence="1">
    <location>
        <begin position="15"/>
        <end position="28"/>
    </location>
</feature>
<evidence type="ECO:0000259" key="2">
    <source>
        <dbReference type="PROSITE" id="PS50994"/>
    </source>
</evidence>
<name>A0AAV3QI21_LITER</name>
<dbReference type="EMBL" id="BAABME010004280">
    <property type="protein sequence ID" value="GAA0161802.1"/>
    <property type="molecule type" value="Genomic_DNA"/>
</dbReference>
<dbReference type="PANTHER" id="PTHR48475:SF1">
    <property type="entry name" value="RNASE H TYPE-1 DOMAIN-CONTAINING PROTEIN"/>
    <property type="match status" value="1"/>
</dbReference>
<dbReference type="GO" id="GO:0015074">
    <property type="term" value="P:DNA integration"/>
    <property type="evidence" value="ECO:0007669"/>
    <property type="project" value="InterPro"/>
</dbReference>
<dbReference type="InterPro" id="IPR036397">
    <property type="entry name" value="RNaseH_sf"/>
</dbReference>
<gene>
    <name evidence="3" type="ORF">LIER_18036</name>
</gene>
<sequence>MLRTTYGDVIHANARQHTSPASERNGSGASVPVPKGDLHITRFRIPQLLVTDNGTQFTAGKIENLCMQLGIDHRMIGRRQCNIHKQMIIWVIFKCIKKWLQQEGSSWDQELPTVPWSFRMTPKPITGETPFSLVYGSEALISVEIQLDTDLKDKIVSYYNKKVWSRQFLVGDLVLRARQASSHGKPRKLEFPWEGSYIFRRIMGPITYELETLEGRQVTKSWNACHLTKYYV</sequence>
<dbReference type="Proteomes" id="UP001454036">
    <property type="component" value="Unassembled WGS sequence"/>
</dbReference>
<comment type="caution">
    <text evidence="3">The sequence shown here is derived from an EMBL/GenBank/DDBJ whole genome shotgun (WGS) entry which is preliminary data.</text>
</comment>
<dbReference type="Gene3D" id="3.30.420.10">
    <property type="entry name" value="Ribonuclease H-like superfamily/Ribonuclease H"/>
    <property type="match status" value="1"/>
</dbReference>
<evidence type="ECO:0000256" key="1">
    <source>
        <dbReference type="SAM" id="MobiDB-lite"/>
    </source>
</evidence>
<protein>
    <recommendedName>
        <fullName evidence="2">Integrase catalytic domain-containing protein</fullName>
    </recommendedName>
</protein>